<dbReference type="AlphaFoldDB" id="A0A4S2PML3"/>
<evidence type="ECO:0000313" key="4">
    <source>
        <dbReference type="Proteomes" id="UP000310576"/>
    </source>
</evidence>
<dbReference type="InterPro" id="IPR009078">
    <property type="entry name" value="Ferritin-like_SF"/>
</dbReference>
<gene>
    <name evidence="2" type="ORF">D3M76_08220</name>
    <name evidence="1" type="ORF">D3M78_12065</name>
</gene>
<evidence type="ECO:0000313" key="1">
    <source>
        <dbReference type="EMBL" id="THA05204.1"/>
    </source>
</evidence>
<name>A0A4S2PML3_9PAST</name>
<dbReference type="Proteomes" id="UP000306758">
    <property type="component" value="Unassembled WGS sequence"/>
</dbReference>
<dbReference type="SUPFAM" id="SSF47240">
    <property type="entry name" value="Ferritin-like"/>
    <property type="match status" value="1"/>
</dbReference>
<dbReference type="Proteomes" id="UP000310576">
    <property type="component" value="Unassembled WGS sequence"/>
</dbReference>
<protein>
    <submittedName>
        <fullName evidence="2">Ferritin</fullName>
    </submittedName>
</protein>
<evidence type="ECO:0000313" key="2">
    <source>
        <dbReference type="EMBL" id="THA14020.1"/>
    </source>
</evidence>
<dbReference type="EMBL" id="QXNG01000078">
    <property type="protein sequence ID" value="THA14020.1"/>
    <property type="molecule type" value="Genomic_DNA"/>
</dbReference>
<organism evidence="2 4">
    <name type="scientific">Rodentibacter pneumotropicus</name>
    <dbReference type="NCBI Taxonomy" id="758"/>
    <lineage>
        <taxon>Bacteria</taxon>
        <taxon>Pseudomonadati</taxon>
        <taxon>Pseudomonadota</taxon>
        <taxon>Gammaproteobacteria</taxon>
        <taxon>Pasteurellales</taxon>
        <taxon>Pasteurellaceae</taxon>
        <taxon>Rodentibacter</taxon>
    </lineage>
</organism>
<proteinExistence type="predicted"/>
<feature type="non-terminal residue" evidence="2">
    <location>
        <position position="1"/>
    </location>
</feature>
<dbReference type="EMBL" id="QXNI01000107">
    <property type="protein sequence ID" value="THA05204.1"/>
    <property type="molecule type" value="Genomic_DNA"/>
</dbReference>
<reference evidence="3 4" key="1">
    <citation type="journal article" date="2019" name="Vet. Microbiol.">
        <title>Development of multi locus sequence typing (MLST) of Rodentibacter pneumotropicus.</title>
        <authorList>
            <person name="Adhikary S."/>
            <person name="Bisgaard M."/>
            <person name="Boot R."/>
            <person name="Benga L."/>
            <person name="Nicklas W."/>
            <person name="Christensen H."/>
        </authorList>
    </citation>
    <scope>NUCLEOTIDE SEQUENCE [LARGE SCALE GENOMIC DNA]</scope>
    <source>
        <strain evidence="2 4">1596_07</strain>
        <strain evidence="1 3">Ac84</strain>
    </source>
</reference>
<accession>A0A4S2PML3</accession>
<sequence length="36" mass="4157">QHEEEKLFSSIIDKFNLVGEDGKGLYFVDRDLATLE</sequence>
<comment type="caution">
    <text evidence="2">The sequence shown here is derived from an EMBL/GenBank/DDBJ whole genome shotgun (WGS) entry which is preliminary data.</text>
</comment>
<evidence type="ECO:0000313" key="3">
    <source>
        <dbReference type="Proteomes" id="UP000306758"/>
    </source>
</evidence>